<keyword evidence="4 6" id="KW-0378">Hydrolase</keyword>
<evidence type="ECO:0000313" key="9">
    <source>
        <dbReference type="EMBL" id="NYF51047.1"/>
    </source>
</evidence>
<organism evidence="9 10">
    <name type="scientific">Tunturiibacter lichenicola</name>
    <dbReference type="NCBI Taxonomy" id="2051959"/>
    <lineage>
        <taxon>Bacteria</taxon>
        <taxon>Pseudomonadati</taxon>
        <taxon>Acidobacteriota</taxon>
        <taxon>Terriglobia</taxon>
        <taxon>Terriglobales</taxon>
        <taxon>Acidobacteriaceae</taxon>
        <taxon>Tunturiibacter</taxon>
    </lineage>
</organism>
<comment type="caution">
    <text evidence="9">The sequence shown here is derived from an EMBL/GenBank/DDBJ whole genome shotgun (WGS) entry which is preliminary data.</text>
</comment>
<dbReference type="Pfam" id="PF02609">
    <property type="entry name" value="Exonuc_VII_S"/>
    <property type="match status" value="1"/>
</dbReference>
<dbReference type="InterPro" id="IPR003761">
    <property type="entry name" value="Exonuc_VII_S"/>
</dbReference>
<comment type="similarity">
    <text evidence="1 6">Belongs to the XseB family.</text>
</comment>
<dbReference type="PANTHER" id="PTHR34137:SF1">
    <property type="entry name" value="EXODEOXYRIBONUCLEASE 7 SMALL SUBUNIT"/>
    <property type="match status" value="1"/>
</dbReference>
<gene>
    <name evidence="6" type="primary">xseB</name>
    <name evidence="9" type="ORF">HDF12_001412</name>
</gene>
<proteinExistence type="inferred from homology"/>
<dbReference type="PANTHER" id="PTHR34137">
    <property type="entry name" value="EXODEOXYRIBONUCLEASE 7 SMALL SUBUNIT"/>
    <property type="match status" value="1"/>
</dbReference>
<dbReference type="HAMAP" id="MF_00337">
    <property type="entry name" value="Exonuc_7_S"/>
    <property type="match status" value="1"/>
</dbReference>
<dbReference type="EMBL" id="JACCCV010000001">
    <property type="protein sequence ID" value="NYF51047.1"/>
    <property type="molecule type" value="Genomic_DNA"/>
</dbReference>
<sequence>MANFEEQLTALETVVEKLERGDLSLDESVRLFEEGVKLSNACKKELEAAEGKIQVLVEQGKGKKGVEDLDMSENGQLGDDEE</sequence>
<dbReference type="GO" id="GO:0009318">
    <property type="term" value="C:exodeoxyribonuclease VII complex"/>
    <property type="evidence" value="ECO:0007669"/>
    <property type="project" value="UniProtKB-UniRule"/>
</dbReference>
<evidence type="ECO:0000256" key="2">
    <source>
        <dbReference type="ARBA" id="ARBA00022490"/>
    </source>
</evidence>
<evidence type="ECO:0000256" key="3">
    <source>
        <dbReference type="ARBA" id="ARBA00022722"/>
    </source>
</evidence>
<keyword evidence="2 6" id="KW-0963">Cytoplasm</keyword>
<comment type="subunit">
    <text evidence="6">Heterooligomer composed of large and small subunits.</text>
</comment>
<dbReference type="NCBIfam" id="NF002140">
    <property type="entry name" value="PRK00977.1-4"/>
    <property type="match status" value="1"/>
</dbReference>
<dbReference type="GO" id="GO:0006308">
    <property type="term" value="P:DNA catabolic process"/>
    <property type="evidence" value="ECO:0007669"/>
    <property type="project" value="UniProtKB-UniRule"/>
</dbReference>
<comment type="subcellular location">
    <subcellularLocation>
        <location evidence="6">Cytoplasm</location>
    </subcellularLocation>
</comment>
<evidence type="ECO:0000256" key="6">
    <source>
        <dbReference type="HAMAP-Rule" id="MF_00337"/>
    </source>
</evidence>
<dbReference type="SUPFAM" id="SSF116842">
    <property type="entry name" value="XseB-like"/>
    <property type="match status" value="1"/>
</dbReference>
<reference evidence="9 10" key="1">
    <citation type="submission" date="2020-07" db="EMBL/GenBank/DDBJ databases">
        <title>Genomic Encyclopedia of Type Strains, Phase IV (KMG-V): Genome sequencing to study the core and pangenomes of soil and plant-associated prokaryotes.</title>
        <authorList>
            <person name="Whitman W."/>
        </authorList>
    </citation>
    <scope>NUCLEOTIDE SEQUENCE [LARGE SCALE GENOMIC DNA]</scope>
    <source>
        <strain evidence="9 10">M8UP30</strain>
    </source>
</reference>
<evidence type="ECO:0000256" key="4">
    <source>
        <dbReference type="ARBA" id="ARBA00022801"/>
    </source>
</evidence>
<accession>A0A7Y9NKX2</accession>
<evidence type="ECO:0000313" key="10">
    <source>
        <dbReference type="Proteomes" id="UP000534186"/>
    </source>
</evidence>
<keyword evidence="5 6" id="KW-0269">Exonuclease</keyword>
<comment type="catalytic activity">
    <reaction evidence="6">
        <text>Exonucleolytic cleavage in either 5'- to 3'- or 3'- to 5'-direction to yield nucleoside 5'-phosphates.</text>
        <dbReference type="EC" id="3.1.11.6"/>
    </reaction>
</comment>
<feature type="region of interest" description="Disordered" evidence="8">
    <location>
        <begin position="60"/>
        <end position="82"/>
    </location>
</feature>
<evidence type="ECO:0000256" key="1">
    <source>
        <dbReference type="ARBA" id="ARBA00009998"/>
    </source>
</evidence>
<dbReference type="AlphaFoldDB" id="A0A7Y9NKX2"/>
<dbReference type="GO" id="GO:0005829">
    <property type="term" value="C:cytosol"/>
    <property type="evidence" value="ECO:0007669"/>
    <property type="project" value="TreeGrafter"/>
</dbReference>
<dbReference type="GO" id="GO:0008855">
    <property type="term" value="F:exodeoxyribonuclease VII activity"/>
    <property type="evidence" value="ECO:0007669"/>
    <property type="project" value="UniProtKB-UniRule"/>
</dbReference>
<evidence type="ECO:0000256" key="8">
    <source>
        <dbReference type="SAM" id="MobiDB-lite"/>
    </source>
</evidence>
<name>A0A7Y9NKX2_9BACT</name>
<dbReference type="EC" id="3.1.11.6" evidence="6"/>
<feature type="coiled-coil region" evidence="7">
    <location>
        <begin position="1"/>
        <end position="59"/>
    </location>
</feature>
<evidence type="ECO:0000256" key="5">
    <source>
        <dbReference type="ARBA" id="ARBA00022839"/>
    </source>
</evidence>
<comment type="function">
    <text evidence="6">Bidirectionally degrades single-stranded DNA into large acid-insoluble oligonucleotides, which are then degraded further into small acid-soluble oligonucleotides.</text>
</comment>
<keyword evidence="7" id="KW-0175">Coiled coil</keyword>
<dbReference type="NCBIfam" id="TIGR01280">
    <property type="entry name" value="xseB"/>
    <property type="match status" value="1"/>
</dbReference>
<dbReference type="Proteomes" id="UP000534186">
    <property type="component" value="Unassembled WGS sequence"/>
</dbReference>
<dbReference type="InterPro" id="IPR037004">
    <property type="entry name" value="Exonuc_VII_ssu_sf"/>
</dbReference>
<dbReference type="Gene3D" id="1.10.287.1040">
    <property type="entry name" value="Exonuclease VII, small subunit"/>
    <property type="match status" value="1"/>
</dbReference>
<keyword evidence="3 6" id="KW-0540">Nuclease</keyword>
<protein>
    <recommendedName>
        <fullName evidence="6">Exodeoxyribonuclease 7 small subunit</fullName>
        <ecNumber evidence="6">3.1.11.6</ecNumber>
    </recommendedName>
    <alternativeName>
        <fullName evidence="6">Exodeoxyribonuclease VII small subunit</fullName>
        <shortName evidence="6">Exonuclease VII small subunit</shortName>
    </alternativeName>
</protein>
<evidence type="ECO:0000256" key="7">
    <source>
        <dbReference type="SAM" id="Coils"/>
    </source>
</evidence>